<gene>
    <name evidence="1" type="ORF">ETU09_00545</name>
</gene>
<dbReference type="OrthoDB" id="1450673at2"/>
<protein>
    <submittedName>
        <fullName evidence="1">DUF1320 domain-containing protein</fullName>
    </submittedName>
</protein>
<dbReference type="AlphaFoldDB" id="A0A563DKA9"/>
<organism evidence="1 2">
    <name type="scientific">Apibacter muscae</name>
    <dbReference type="NCBI Taxonomy" id="2509004"/>
    <lineage>
        <taxon>Bacteria</taxon>
        <taxon>Pseudomonadati</taxon>
        <taxon>Bacteroidota</taxon>
        <taxon>Flavobacteriia</taxon>
        <taxon>Flavobacteriales</taxon>
        <taxon>Weeksellaceae</taxon>
        <taxon>Apibacter</taxon>
    </lineage>
</organism>
<dbReference type="Pfam" id="PF07030">
    <property type="entry name" value="Phage_Mu_Gp36"/>
    <property type="match status" value="1"/>
</dbReference>
<keyword evidence="2" id="KW-1185">Reference proteome</keyword>
<accession>A0A563DKA9</accession>
<dbReference type="InterPro" id="IPR009752">
    <property type="entry name" value="Phage_Mu_GpJ"/>
</dbReference>
<evidence type="ECO:0000313" key="1">
    <source>
        <dbReference type="EMBL" id="TWP30522.1"/>
    </source>
</evidence>
<reference evidence="1 2" key="1">
    <citation type="submission" date="2019-02" db="EMBL/GenBank/DDBJ databases">
        <title>Apibacter muscae sp. nov.: a novel member of the house fly microbiota.</title>
        <authorList>
            <person name="Park R."/>
        </authorList>
    </citation>
    <scope>NUCLEOTIDE SEQUENCE [LARGE SCALE GENOMIC DNA]</scope>
    <source>
        <strain evidence="1 2">AL1</strain>
    </source>
</reference>
<dbReference type="EMBL" id="SELH01000011">
    <property type="protein sequence ID" value="TWP30522.1"/>
    <property type="molecule type" value="Genomic_DNA"/>
</dbReference>
<dbReference type="Proteomes" id="UP000319499">
    <property type="component" value="Unassembled WGS sequence"/>
</dbReference>
<name>A0A563DKA9_9FLAO</name>
<sequence length="141" mass="16036">MIYLTRDYLNTFAFEKLIDESINDYEPILDNIEASSIELIKTYLSGIFDIDKIFDPEAPIQNELLKTILAKLVLYGIVRRNAARKVPTDYKEEYEWAIKQLENINSGKLNPGGLPPLTDENGNTVESTTLIGNLSNSNFYI</sequence>
<proteinExistence type="predicted"/>
<dbReference type="RefSeq" id="WP_146261306.1">
    <property type="nucleotide sequence ID" value="NZ_SELG01000027.1"/>
</dbReference>
<evidence type="ECO:0000313" key="2">
    <source>
        <dbReference type="Proteomes" id="UP000319499"/>
    </source>
</evidence>
<comment type="caution">
    <text evidence="1">The sequence shown here is derived from an EMBL/GenBank/DDBJ whole genome shotgun (WGS) entry which is preliminary data.</text>
</comment>